<comment type="similarity">
    <text evidence="1">Belongs to the YciI family.</text>
</comment>
<dbReference type="InterPro" id="IPR011008">
    <property type="entry name" value="Dimeric_a/b-barrel"/>
</dbReference>
<gene>
    <name evidence="3" type="ORF">DB31_2524</name>
</gene>
<sequence>MGAHIAFLQTQLAAGKLVVAGPVMDPAGPFGMAVYEAESLEEVQRLLERDPAKAIGRLEVMPYAAPPVVRPAR</sequence>
<proteinExistence type="inferred from homology"/>
<dbReference type="Pfam" id="PF03795">
    <property type="entry name" value="YCII"/>
    <property type="match status" value="1"/>
</dbReference>
<dbReference type="InterPro" id="IPR005545">
    <property type="entry name" value="YCII"/>
</dbReference>
<name>A0A085W7U3_9BACT</name>
<feature type="domain" description="YCII-related" evidence="2">
    <location>
        <begin position="2"/>
        <end position="62"/>
    </location>
</feature>
<dbReference type="EMBL" id="JMCB01000016">
    <property type="protein sequence ID" value="KFE63756.1"/>
    <property type="molecule type" value="Genomic_DNA"/>
</dbReference>
<keyword evidence="4" id="KW-1185">Reference proteome</keyword>
<dbReference type="SUPFAM" id="SSF54909">
    <property type="entry name" value="Dimeric alpha+beta barrel"/>
    <property type="match status" value="1"/>
</dbReference>
<dbReference type="Proteomes" id="UP000028725">
    <property type="component" value="Unassembled WGS sequence"/>
</dbReference>
<accession>A0A085W7U3</accession>
<evidence type="ECO:0000259" key="2">
    <source>
        <dbReference type="Pfam" id="PF03795"/>
    </source>
</evidence>
<dbReference type="AlphaFoldDB" id="A0A085W7U3"/>
<evidence type="ECO:0000256" key="1">
    <source>
        <dbReference type="ARBA" id="ARBA00007689"/>
    </source>
</evidence>
<dbReference type="Gene3D" id="3.30.70.1060">
    <property type="entry name" value="Dimeric alpha+beta barrel"/>
    <property type="match status" value="1"/>
</dbReference>
<evidence type="ECO:0000313" key="3">
    <source>
        <dbReference type="EMBL" id="KFE63756.1"/>
    </source>
</evidence>
<protein>
    <recommendedName>
        <fullName evidence="2">YCII-related domain-containing protein</fullName>
    </recommendedName>
</protein>
<organism evidence="3 4">
    <name type="scientific">Hyalangium minutum</name>
    <dbReference type="NCBI Taxonomy" id="394096"/>
    <lineage>
        <taxon>Bacteria</taxon>
        <taxon>Pseudomonadati</taxon>
        <taxon>Myxococcota</taxon>
        <taxon>Myxococcia</taxon>
        <taxon>Myxococcales</taxon>
        <taxon>Cystobacterineae</taxon>
        <taxon>Archangiaceae</taxon>
        <taxon>Hyalangium</taxon>
    </lineage>
</organism>
<dbReference type="STRING" id="394096.DB31_2524"/>
<evidence type="ECO:0000313" key="4">
    <source>
        <dbReference type="Proteomes" id="UP000028725"/>
    </source>
</evidence>
<comment type="caution">
    <text evidence="3">The sequence shown here is derived from an EMBL/GenBank/DDBJ whole genome shotgun (WGS) entry which is preliminary data.</text>
</comment>
<reference evidence="3 4" key="1">
    <citation type="submission" date="2014-04" db="EMBL/GenBank/DDBJ databases">
        <title>Genome assembly of Hyalangium minutum DSM 14724.</title>
        <authorList>
            <person name="Sharma G."/>
            <person name="Subramanian S."/>
        </authorList>
    </citation>
    <scope>NUCLEOTIDE SEQUENCE [LARGE SCALE GENOMIC DNA]</scope>
    <source>
        <strain evidence="3 4">DSM 14724</strain>
    </source>
</reference>